<dbReference type="OrthoDB" id="5985704at2759"/>
<keyword evidence="7" id="KW-1185">Reference proteome</keyword>
<keyword evidence="6" id="KW-0472">Membrane</keyword>
<keyword evidence="3" id="KW-0732">Signal</keyword>
<evidence type="ECO:0000313" key="7">
    <source>
        <dbReference type="Proteomes" id="UP000515163"/>
    </source>
</evidence>
<dbReference type="AlphaFoldDB" id="A0A6P8I6P8"/>
<dbReference type="PANTHER" id="PTHR22906:SF43">
    <property type="entry name" value="PROPERDIN"/>
    <property type="match status" value="1"/>
</dbReference>
<comment type="subcellular location">
    <subcellularLocation>
        <location evidence="1">Secreted</location>
    </subcellularLocation>
</comment>
<dbReference type="RefSeq" id="XP_031563016.1">
    <property type="nucleotide sequence ID" value="XM_031707156.1"/>
</dbReference>
<keyword evidence="4" id="KW-0677">Repeat</keyword>
<dbReference type="Gene3D" id="2.20.100.10">
    <property type="entry name" value="Thrombospondin type-1 (TSP1) repeat"/>
    <property type="match status" value="1"/>
</dbReference>
<dbReference type="GeneID" id="116298632"/>
<dbReference type="KEGG" id="aten:116298632"/>
<dbReference type="Proteomes" id="UP000515163">
    <property type="component" value="Unplaced"/>
</dbReference>
<evidence type="ECO:0000256" key="6">
    <source>
        <dbReference type="SAM" id="Phobius"/>
    </source>
</evidence>
<reference evidence="8" key="1">
    <citation type="submission" date="2025-08" db="UniProtKB">
        <authorList>
            <consortium name="RefSeq"/>
        </authorList>
    </citation>
    <scope>IDENTIFICATION</scope>
    <source>
        <tissue evidence="8">Tentacle</tissue>
    </source>
</reference>
<evidence type="ECO:0000313" key="8">
    <source>
        <dbReference type="RefSeq" id="XP_031563016.1"/>
    </source>
</evidence>
<dbReference type="InterPro" id="IPR052065">
    <property type="entry name" value="Compl_asym_regulator"/>
</dbReference>
<keyword evidence="6" id="KW-1133">Transmembrane helix</keyword>
<organism evidence="7 8">
    <name type="scientific">Actinia tenebrosa</name>
    <name type="common">Australian red waratah sea anemone</name>
    <dbReference type="NCBI Taxonomy" id="6105"/>
    <lineage>
        <taxon>Eukaryota</taxon>
        <taxon>Metazoa</taxon>
        <taxon>Cnidaria</taxon>
        <taxon>Anthozoa</taxon>
        <taxon>Hexacorallia</taxon>
        <taxon>Actiniaria</taxon>
        <taxon>Actiniidae</taxon>
        <taxon>Actinia</taxon>
    </lineage>
</organism>
<keyword evidence="5" id="KW-1015">Disulfide bond</keyword>
<dbReference type="InterPro" id="IPR000884">
    <property type="entry name" value="TSP1_rpt"/>
</dbReference>
<sequence length="320" mass="36461">MAAIVTDTINFEQEGDISRKTKLTNMTSLFFKTAVLSFLVFTTYLLFRIEREQTALNVKRGMALIKHRHGHGPPQMLHDSLYDIDDDDDDADEKDAAIFDVLPHRTSWSEWSRWSRCSSRKYCGEGNQYRKRTCILEDSKGFCTGVSMESRDCPDTSCVRDNHRTPGLADESPAAETSFIAQECNATTKYYARGKQAENIPQDVFNLYPSAKRLLTSGFFAVQEIPKVLSSEENITKVCFEPLGSWNLRSIRKAFHLNRYTKASIKNMNSNHLIGITIGLKPDGTLYGINVATGTPGAMYSIMYYRRFRGRSFHEDYLTF</sequence>
<protein>
    <submittedName>
        <fullName evidence="8">Uncharacterized protein LOC116298632</fullName>
    </submittedName>
</protein>
<feature type="transmembrane region" description="Helical" evidence="6">
    <location>
        <begin position="29"/>
        <end position="47"/>
    </location>
</feature>
<dbReference type="InterPro" id="IPR036383">
    <property type="entry name" value="TSP1_rpt_sf"/>
</dbReference>
<name>A0A6P8I6P8_ACTTE</name>
<keyword evidence="6" id="KW-0812">Transmembrane</keyword>
<dbReference type="SUPFAM" id="SSF82895">
    <property type="entry name" value="TSP-1 type 1 repeat"/>
    <property type="match status" value="1"/>
</dbReference>
<gene>
    <name evidence="8" type="primary">LOC116298632</name>
</gene>
<evidence type="ECO:0000256" key="2">
    <source>
        <dbReference type="ARBA" id="ARBA00022525"/>
    </source>
</evidence>
<evidence type="ECO:0000256" key="1">
    <source>
        <dbReference type="ARBA" id="ARBA00004613"/>
    </source>
</evidence>
<accession>A0A6P8I6P8</accession>
<proteinExistence type="predicted"/>
<dbReference type="SMART" id="SM00209">
    <property type="entry name" value="TSP1"/>
    <property type="match status" value="1"/>
</dbReference>
<dbReference type="Pfam" id="PF00090">
    <property type="entry name" value="TSP_1"/>
    <property type="match status" value="1"/>
</dbReference>
<keyword evidence="2" id="KW-0964">Secreted</keyword>
<dbReference type="PANTHER" id="PTHR22906">
    <property type="entry name" value="PROPERDIN"/>
    <property type="match status" value="1"/>
</dbReference>
<dbReference type="PROSITE" id="PS50092">
    <property type="entry name" value="TSP1"/>
    <property type="match status" value="1"/>
</dbReference>
<evidence type="ECO:0000256" key="3">
    <source>
        <dbReference type="ARBA" id="ARBA00022729"/>
    </source>
</evidence>
<evidence type="ECO:0000256" key="5">
    <source>
        <dbReference type="ARBA" id="ARBA00023157"/>
    </source>
</evidence>
<dbReference type="InParanoid" id="A0A6P8I6P8"/>
<evidence type="ECO:0000256" key="4">
    <source>
        <dbReference type="ARBA" id="ARBA00022737"/>
    </source>
</evidence>